<dbReference type="OrthoDB" id="5351233at2759"/>
<organism evidence="7 8">
    <name type="scientific">Phycomyces blakesleeanus (strain ATCC 8743b / DSM 1359 / FGSC 10004 / NBRC 33097 / NRRL 1555)</name>
    <dbReference type="NCBI Taxonomy" id="763407"/>
    <lineage>
        <taxon>Eukaryota</taxon>
        <taxon>Fungi</taxon>
        <taxon>Fungi incertae sedis</taxon>
        <taxon>Mucoromycota</taxon>
        <taxon>Mucoromycotina</taxon>
        <taxon>Mucoromycetes</taxon>
        <taxon>Mucorales</taxon>
        <taxon>Phycomycetaceae</taxon>
        <taxon>Phycomyces</taxon>
    </lineage>
</organism>
<keyword evidence="3" id="KW-0963">Cytoplasm</keyword>
<proteinExistence type="predicted"/>
<evidence type="ECO:0000313" key="7">
    <source>
        <dbReference type="EMBL" id="OAD69638.1"/>
    </source>
</evidence>
<dbReference type="VEuPathDB" id="FungiDB:PHYBLDRAFT_159816"/>
<dbReference type="InterPro" id="IPR033464">
    <property type="entry name" value="CSN8_PSD8_EIF3K"/>
</dbReference>
<dbReference type="Proteomes" id="UP000077315">
    <property type="component" value="Unassembled WGS sequence"/>
</dbReference>
<dbReference type="PANTHER" id="PTHR13339:SF0">
    <property type="entry name" value="COP9 SIGNALOSOME COMPLEX SUBUNIT 8"/>
    <property type="match status" value="1"/>
</dbReference>
<dbReference type="AlphaFoldDB" id="A0A167L5G8"/>
<evidence type="ECO:0000259" key="6">
    <source>
        <dbReference type="Pfam" id="PF10075"/>
    </source>
</evidence>
<name>A0A167L5G8_PHYB8</name>
<dbReference type="InterPro" id="IPR033205">
    <property type="entry name" value="COP9_CSN8"/>
</dbReference>
<feature type="domain" description="CSN8/PSMD8/EIF3K" evidence="6">
    <location>
        <begin position="41"/>
        <end position="170"/>
    </location>
</feature>
<reference evidence="8" key="1">
    <citation type="submission" date="2015-06" db="EMBL/GenBank/DDBJ databases">
        <title>Expansion of signal transduction pathways in fungi by whole-genome duplication.</title>
        <authorList>
            <consortium name="DOE Joint Genome Institute"/>
            <person name="Corrochano L.M."/>
            <person name="Kuo A."/>
            <person name="Marcet-Houben M."/>
            <person name="Polaino S."/>
            <person name="Salamov A."/>
            <person name="Villalobos J.M."/>
            <person name="Alvarez M.I."/>
            <person name="Avalos J."/>
            <person name="Benito E.P."/>
            <person name="Benoit I."/>
            <person name="Burger G."/>
            <person name="Camino L.P."/>
            <person name="Canovas D."/>
            <person name="Cerda-Olmedo E."/>
            <person name="Cheng J.-F."/>
            <person name="Dominguez A."/>
            <person name="Elias M."/>
            <person name="Eslava A.P."/>
            <person name="Glaser F."/>
            <person name="Grimwood J."/>
            <person name="Gutierrez G."/>
            <person name="Heitman J."/>
            <person name="Henrissat B."/>
            <person name="Iturriaga E.A."/>
            <person name="Lang B.F."/>
            <person name="Lavin J.L."/>
            <person name="Lee S."/>
            <person name="Li W."/>
            <person name="Lindquist E."/>
            <person name="Lopez-Garcia S."/>
            <person name="Luque E.M."/>
            <person name="Marcos A.T."/>
            <person name="Martin J."/>
            <person name="McCluskey K."/>
            <person name="Medina H.R."/>
            <person name="Miralles-Duran A."/>
            <person name="Miyazaki A."/>
            <person name="Munoz-Torres E."/>
            <person name="Oguiza J.A."/>
            <person name="Ohm R."/>
            <person name="Olmedo M."/>
            <person name="Orejas M."/>
            <person name="Ortiz-Castellanos L."/>
            <person name="Pisabarro A.G."/>
            <person name="Rodriguez-Romero J."/>
            <person name="Ruiz-Herrera J."/>
            <person name="Ruiz-Vazquez R."/>
            <person name="Sanz C."/>
            <person name="Schackwitz W."/>
            <person name="Schmutz J."/>
            <person name="Shahriari M."/>
            <person name="Shelest E."/>
            <person name="Silva-Franco F."/>
            <person name="Soanes D."/>
            <person name="Syed K."/>
            <person name="Tagua V.G."/>
            <person name="Talbot N.J."/>
            <person name="Thon M."/>
            <person name="De vries R.P."/>
            <person name="Wiebenga A."/>
            <person name="Yadav J.S."/>
            <person name="Braun E.L."/>
            <person name="Baker S."/>
            <person name="Garre V."/>
            <person name="Horwitz B."/>
            <person name="Torres-Martinez S."/>
            <person name="Idnurm A."/>
            <person name="Herrera-Estrella A."/>
            <person name="Gabaldon T."/>
            <person name="Grigoriev I.V."/>
        </authorList>
    </citation>
    <scope>NUCLEOTIDE SEQUENCE [LARGE SCALE GENOMIC DNA]</scope>
    <source>
        <strain evidence="8">NRRL 1555(-)</strain>
    </source>
</reference>
<evidence type="ECO:0000256" key="5">
    <source>
        <dbReference type="ARBA" id="ARBA00023242"/>
    </source>
</evidence>
<evidence type="ECO:0000313" key="8">
    <source>
        <dbReference type="Proteomes" id="UP000077315"/>
    </source>
</evidence>
<dbReference type="PANTHER" id="PTHR13339">
    <property type="entry name" value="COP9 SIGNALOSOME COMPLEX SUBUNIT 8"/>
    <property type="match status" value="1"/>
</dbReference>
<evidence type="ECO:0000256" key="3">
    <source>
        <dbReference type="ARBA" id="ARBA00022490"/>
    </source>
</evidence>
<comment type="subcellular location">
    <subcellularLocation>
        <location evidence="2">Cytoplasm</location>
    </subcellularLocation>
    <subcellularLocation>
        <location evidence="1">Nucleus</location>
    </subcellularLocation>
</comment>
<evidence type="ECO:0000256" key="4">
    <source>
        <dbReference type="ARBA" id="ARBA00022790"/>
    </source>
</evidence>
<keyword evidence="8" id="KW-1185">Reference proteome</keyword>
<keyword evidence="5" id="KW-0539">Nucleus</keyword>
<gene>
    <name evidence="7" type="ORF">PHYBLDRAFT_159816</name>
</gene>
<dbReference type="EMBL" id="KV440991">
    <property type="protein sequence ID" value="OAD69638.1"/>
    <property type="molecule type" value="Genomic_DNA"/>
</dbReference>
<dbReference type="InParanoid" id="A0A167L5G8"/>
<keyword evidence="4" id="KW-0736">Signalosome</keyword>
<protein>
    <recommendedName>
        <fullName evidence="6">CSN8/PSMD8/EIF3K domain-containing protein</fullName>
    </recommendedName>
</protein>
<dbReference type="Pfam" id="PF10075">
    <property type="entry name" value="CSN8_PSD8_EIF3K"/>
    <property type="match status" value="1"/>
</dbReference>
<evidence type="ECO:0000256" key="2">
    <source>
        <dbReference type="ARBA" id="ARBA00004496"/>
    </source>
</evidence>
<dbReference type="RefSeq" id="XP_018287678.1">
    <property type="nucleotide sequence ID" value="XM_018434064.1"/>
</dbReference>
<dbReference type="STRING" id="763407.A0A167L5G8"/>
<dbReference type="Gene3D" id="1.25.40.990">
    <property type="match status" value="1"/>
</dbReference>
<accession>A0A167L5G8</accession>
<sequence>MEVILPFITEKNYNGLIETCEQLELKHAAGQSNIDLSDIDATYLIGYCLINDLDSARFLRKRILARDNVRRPEVDFAWKVCAALWDQRYSDFYSALHDFPWSDPIQSLVASLQENTRERMLVTVANAYTSIKISDALYYFGMPENELVTALLSKGWTYDSSSKILTPNKPELKIQDISSNDKFSSLAEMILHLEKN</sequence>
<dbReference type="GeneID" id="28994970"/>
<dbReference type="GO" id="GO:0000338">
    <property type="term" value="P:protein deneddylation"/>
    <property type="evidence" value="ECO:0007669"/>
    <property type="project" value="InterPro"/>
</dbReference>
<dbReference type="GO" id="GO:0005737">
    <property type="term" value="C:cytoplasm"/>
    <property type="evidence" value="ECO:0007669"/>
    <property type="project" value="UniProtKB-SubCell"/>
</dbReference>
<dbReference type="GO" id="GO:0010387">
    <property type="term" value="P:COP9 signalosome assembly"/>
    <property type="evidence" value="ECO:0007669"/>
    <property type="project" value="InterPro"/>
</dbReference>
<evidence type="ECO:0000256" key="1">
    <source>
        <dbReference type="ARBA" id="ARBA00004123"/>
    </source>
</evidence>
<dbReference type="GO" id="GO:0008180">
    <property type="term" value="C:COP9 signalosome"/>
    <property type="evidence" value="ECO:0007669"/>
    <property type="project" value="UniProtKB-KW"/>
</dbReference>